<proteinExistence type="predicted"/>
<reference evidence="2" key="2">
    <citation type="submission" date="2015-03" db="UniProtKB">
        <authorList>
            <consortium name="EnsemblPlants"/>
        </authorList>
    </citation>
    <scope>IDENTIFICATION</scope>
</reference>
<feature type="compositionally biased region" description="Low complexity" evidence="1">
    <location>
        <begin position="20"/>
        <end position="32"/>
    </location>
</feature>
<dbReference type="EnsemblPlants" id="OBART02G13640.1">
    <property type="protein sequence ID" value="OBART02G13640.1"/>
    <property type="gene ID" value="OBART02G13640"/>
</dbReference>
<dbReference type="PaxDb" id="65489-OBART02G13640.1"/>
<name>A0A0D3F436_9ORYZ</name>
<feature type="compositionally biased region" description="Basic and acidic residues" evidence="1">
    <location>
        <begin position="82"/>
        <end position="94"/>
    </location>
</feature>
<accession>A0A0D3F436</accession>
<dbReference type="Gramene" id="OBART02G13640.1">
    <property type="protein sequence ID" value="OBART02G13640.1"/>
    <property type="gene ID" value="OBART02G13640"/>
</dbReference>
<keyword evidence="3" id="KW-1185">Reference proteome</keyword>
<dbReference type="AlphaFoldDB" id="A0A0D3F436"/>
<dbReference type="HOGENOM" id="CLU_175849_0_0_1"/>
<evidence type="ECO:0000313" key="3">
    <source>
        <dbReference type="Proteomes" id="UP000026960"/>
    </source>
</evidence>
<feature type="region of interest" description="Disordered" evidence="1">
    <location>
        <begin position="1"/>
        <end position="94"/>
    </location>
</feature>
<evidence type="ECO:0000313" key="2">
    <source>
        <dbReference type="EnsemblPlants" id="OBART02G13640.1"/>
    </source>
</evidence>
<sequence>MAVAFTSPMFHRLPAEDNDAPASVSGGPAASGKEVGEARRMGKASAAAMEAVRLEEPERRWAKEEVGRRLEGWPAALSARLGGDDGDKGRRGRR</sequence>
<evidence type="ECO:0008006" key="4">
    <source>
        <dbReference type="Google" id="ProtNLM"/>
    </source>
</evidence>
<evidence type="ECO:0000256" key="1">
    <source>
        <dbReference type="SAM" id="MobiDB-lite"/>
    </source>
</evidence>
<protein>
    <recommendedName>
        <fullName evidence="4">DUF834 domain-containing protein</fullName>
    </recommendedName>
</protein>
<reference evidence="2" key="1">
    <citation type="journal article" date="2009" name="Rice">
        <title>De Novo Next Generation Sequencing of Plant Genomes.</title>
        <authorList>
            <person name="Rounsley S."/>
            <person name="Marri P.R."/>
            <person name="Yu Y."/>
            <person name="He R."/>
            <person name="Sisneros N."/>
            <person name="Goicoechea J.L."/>
            <person name="Lee S.J."/>
            <person name="Angelova A."/>
            <person name="Kudrna D."/>
            <person name="Luo M."/>
            <person name="Affourtit J."/>
            <person name="Desany B."/>
            <person name="Knight J."/>
            <person name="Niazi F."/>
            <person name="Egholm M."/>
            <person name="Wing R.A."/>
        </authorList>
    </citation>
    <scope>NUCLEOTIDE SEQUENCE [LARGE SCALE GENOMIC DNA]</scope>
    <source>
        <strain evidence="2">cv. IRGC 105608</strain>
    </source>
</reference>
<feature type="compositionally biased region" description="Basic and acidic residues" evidence="1">
    <location>
        <begin position="52"/>
        <end position="71"/>
    </location>
</feature>
<organism evidence="2">
    <name type="scientific">Oryza barthii</name>
    <dbReference type="NCBI Taxonomy" id="65489"/>
    <lineage>
        <taxon>Eukaryota</taxon>
        <taxon>Viridiplantae</taxon>
        <taxon>Streptophyta</taxon>
        <taxon>Embryophyta</taxon>
        <taxon>Tracheophyta</taxon>
        <taxon>Spermatophyta</taxon>
        <taxon>Magnoliopsida</taxon>
        <taxon>Liliopsida</taxon>
        <taxon>Poales</taxon>
        <taxon>Poaceae</taxon>
        <taxon>BOP clade</taxon>
        <taxon>Oryzoideae</taxon>
        <taxon>Oryzeae</taxon>
        <taxon>Oryzinae</taxon>
        <taxon>Oryza</taxon>
    </lineage>
</organism>
<dbReference type="Proteomes" id="UP000026960">
    <property type="component" value="Chromosome 2"/>
</dbReference>